<dbReference type="GO" id="GO:0016849">
    <property type="term" value="F:phosphorus-oxygen lyase activity"/>
    <property type="evidence" value="ECO:0007669"/>
    <property type="project" value="InterPro"/>
</dbReference>
<evidence type="ECO:0000256" key="5">
    <source>
        <dbReference type="ARBA" id="ARBA00023136"/>
    </source>
</evidence>
<dbReference type="PROSITE" id="PS00452">
    <property type="entry name" value="GUANYLATE_CYCLASE_1"/>
    <property type="match status" value="1"/>
</dbReference>
<keyword evidence="2 9" id="KW-0812">Transmembrane</keyword>
<dbReference type="SMART" id="SM00044">
    <property type="entry name" value="CYCc"/>
    <property type="match status" value="1"/>
</dbReference>
<evidence type="ECO:0000256" key="6">
    <source>
        <dbReference type="ARBA" id="ARBA00023239"/>
    </source>
</evidence>
<organism evidence="12">
    <name type="scientific">Naegleria gruberi</name>
    <name type="common">Amoeba</name>
    <dbReference type="NCBI Taxonomy" id="5762"/>
    <lineage>
        <taxon>Eukaryota</taxon>
        <taxon>Discoba</taxon>
        <taxon>Heterolobosea</taxon>
        <taxon>Tetramitia</taxon>
        <taxon>Eutetramitia</taxon>
        <taxon>Vahlkampfiidae</taxon>
        <taxon>Naegleria</taxon>
    </lineage>
</organism>
<evidence type="ECO:0000256" key="2">
    <source>
        <dbReference type="ARBA" id="ARBA00022692"/>
    </source>
</evidence>
<protein>
    <submittedName>
        <fullName evidence="11">Predicted protein</fullName>
    </submittedName>
</protein>
<comment type="subcellular location">
    <subcellularLocation>
        <location evidence="1">Membrane</location>
    </subcellularLocation>
</comment>
<feature type="transmembrane region" description="Helical" evidence="9">
    <location>
        <begin position="6"/>
        <end position="26"/>
    </location>
</feature>
<dbReference type="STRING" id="5762.D2VF76"/>
<evidence type="ECO:0000256" key="1">
    <source>
        <dbReference type="ARBA" id="ARBA00004370"/>
    </source>
</evidence>
<evidence type="ECO:0000256" key="8">
    <source>
        <dbReference type="SAM" id="MobiDB-lite"/>
    </source>
</evidence>
<evidence type="ECO:0000256" key="9">
    <source>
        <dbReference type="SAM" id="Phobius"/>
    </source>
</evidence>
<evidence type="ECO:0000256" key="4">
    <source>
        <dbReference type="ARBA" id="ARBA00022989"/>
    </source>
</evidence>
<dbReference type="Proteomes" id="UP000006671">
    <property type="component" value="Unassembled WGS sequence"/>
</dbReference>
<dbReference type="KEGG" id="ngr:NAEGRDRAFT_67526"/>
<dbReference type="GO" id="GO:0035556">
    <property type="term" value="P:intracellular signal transduction"/>
    <property type="evidence" value="ECO:0007669"/>
    <property type="project" value="InterPro"/>
</dbReference>
<feature type="transmembrane region" description="Helical" evidence="9">
    <location>
        <begin position="203"/>
        <end position="222"/>
    </location>
</feature>
<name>D2VF76_NAEGR</name>
<dbReference type="GO" id="GO:0000166">
    <property type="term" value="F:nucleotide binding"/>
    <property type="evidence" value="ECO:0007669"/>
    <property type="project" value="UniProtKB-KW"/>
</dbReference>
<accession>D2VF76</accession>
<feature type="compositionally biased region" description="Low complexity" evidence="8">
    <location>
        <begin position="396"/>
        <end position="409"/>
    </location>
</feature>
<dbReference type="PANTHER" id="PTHR11920">
    <property type="entry name" value="GUANYLYL CYCLASE"/>
    <property type="match status" value="1"/>
</dbReference>
<keyword evidence="3" id="KW-0547">Nucleotide-binding</keyword>
<evidence type="ECO:0000256" key="3">
    <source>
        <dbReference type="ARBA" id="ARBA00022741"/>
    </source>
</evidence>
<dbReference type="InterPro" id="IPR029787">
    <property type="entry name" value="Nucleotide_cyclase"/>
</dbReference>
<dbReference type="Pfam" id="PF00211">
    <property type="entry name" value="Guanylate_cyc"/>
    <property type="match status" value="1"/>
</dbReference>
<dbReference type="VEuPathDB" id="AmoebaDB:NAEGRDRAFT_67526"/>
<evidence type="ECO:0000313" key="11">
    <source>
        <dbReference type="EMBL" id="EFC44726.1"/>
    </source>
</evidence>
<dbReference type="OrthoDB" id="1890790at2759"/>
<dbReference type="PROSITE" id="PS50125">
    <property type="entry name" value="GUANYLATE_CYCLASE_2"/>
    <property type="match status" value="1"/>
</dbReference>
<dbReference type="InterPro" id="IPR001054">
    <property type="entry name" value="A/G_cyclase"/>
</dbReference>
<keyword evidence="6 7" id="KW-0456">Lyase</keyword>
<dbReference type="InParanoid" id="D2VF76"/>
<gene>
    <name evidence="11" type="ORF">NAEGRDRAFT_67526</name>
</gene>
<proteinExistence type="inferred from homology"/>
<feature type="compositionally biased region" description="Polar residues" evidence="8">
    <location>
        <begin position="443"/>
        <end position="453"/>
    </location>
</feature>
<dbReference type="RefSeq" id="XP_002677470.1">
    <property type="nucleotide sequence ID" value="XM_002677424.1"/>
</dbReference>
<feature type="region of interest" description="Disordered" evidence="8">
    <location>
        <begin position="396"/>
        <end position="459"/>
    </location>
</feature>
<keyword evidence="5 9" id="KW-0472">Membrane</keyword>
<keyword evidence="4 9" id="KW-1133">Transmembrane helix</keyword>
<feature type="domain" description="Guanylate cyclase" evidence="10">
    <location>
        <begin position="296"/>
        <end position="345"/>
    </location>
</feature>
<evidence type="ECO:0000259" key="10">
    <source>
        <dbReference type="PROSITE" id="PS50125"/>
    </source>
</evidence>
<dbReference type="GeneID" id="8856937"/>
<sequence length="459" mass="52275">MIIYLIISTIVLTYISLAMILFEAVYSNNYNLYAITKVQKGTEMTHSLTKTMFSSLQVMFDDEKYLEYSTFDFYEYSKLFSVVDQYNGFKFGTSDDGFNDLVGLTTSIDNQVLKSSNTSCGNYSLYDIPISKMDCFSLDEMVDALSFLLTKQTEDIYNKKFPEQVLLNQYYKNLELYTRTRNLSWKVMLEAVDYFIGKVNERVVSGIACAVMVLVILAMLYANKYMNRTWRERNILMLMFCNVPPDILENIDPVKNYIFNRSFRKKSKQSIDNDGRAELRAICDATVDGLIISIGAIQQYNANHGSSVNIRIGLHTGSVVAGVLGQRKFAYDLWGDAVNTASRMESTGLPGRVQISRATYERVHDLFEFDMREIEVKGKGKMKTYLLKEKHHTYNLSNSSESVTGSSNNEQYVDPSSLSHNNNSMNQLNPKLNSPVRPKLKKGSNSNFTSVSNLFAKKN</sequence>
<dbReference type="InterPro" id="IPR050401">
    <property type="entry name" value="Cyclic_nucleotide_synthase"/>
</dbReference>
<dbReference type="CDD" id="cd07302">
    <property type="entry name" value="CHD"/>
    <property type="match status" value="1"/>
</dbReference>
<dbReference type="eggNOG" id="KOG4171">
    <property type="taxonomic scope" value="Eukaryota"/>
</dbReference>
<keyword evidence="12" id="KW-1185">Reference proteome</keyword>
<feature type="compositionally biased region" description="Polar residues" evidence="8">
    <location>
        <begin position="410"/>
        <end position="432"/>
    </location>
</feature>
<dbReference type="GO" id="GO:0016020">
    <property type="term" value="C:membrane"/>
    <property type="evidence" value="ECO:0007669"/>
    <property type="project" value="UniProtKB-SubCell"/>
</dbReference>
<evidence type="ECO:0000313" key="12">
    <source>
        <dbReference type="Proteomes" id="UP000006671"/>
    </source>
</evidence>
<dbReference type="Gene3D" id="3.30.70.1230">
    <property type="entry name" value="Nucleotide cyclase"/>
    <property type="match status" value="1"/>
</dbReference>
<dbReference type="PANTHER" id="PTHR11920:SF335">
    <property type="entry name" value="GUANYLATE CYCLASE"/>
    <property type="match status" value="1"/>
</dbReference>
<dbReference type="GO" id="GO:0009190">
    <property type="term" value="P:cyclic nucleotide biosynthetic process"/>
    <property type="evidence" value="ECO:0007669"/>
    <property type="project" value="InterPro"/>
</dbReference>
<reference evidence="11 12" key="1">
    <citation type="journal article" date="2010" name="Cell">
        <title>The genome of Naegleria gruberi illuminates early eukaryotic versatility.</title>
        <authorList>
            <person name="Fritz-Laylin L.K."/>
            <person name="Prochnik S.E."/>
            <person name="Ginger M.L."/>
            <person name="Dacks J.B."/>
            <person name="Carpenter M.L."/>
            <person name="Field M.C."/>
            <person name="Kuo A."/>
            <person name="Paredez A."/>
            <person name="Chapman J."/>
            <person name="Pham J."/>
            <person name="Shu S."/>
            <person name="Neupane R."/>
            <person name="Cipriano M."/>
            <person name="Mancuso J."/>
            <person name="Tu H."/>
            <person name="Salamov A."/>
            <person name="Lindquist E."/>
            <person name="Shapiro H."/>
            <person name="Lucas S."/>
            <person name="Grigoriev I.V."/>
            <person name="Cande W.Z."/>
            <person name="Fulton C."/>
            <person name="Rokhsar D.S."/>
            <person name="Dawson S.C."/>
        </authorList>
    </citation>
    <scope>NUCLEOTIDE SEQUENCE [LARGE SCALE GENOMIC DNA]</scope>
    <source>
        <strain evidence="11 12">NEG-M</strain>
    </source>
</reference>
<evidence type="ECO:0000256" key="7">
    <source>
        <dbReference type="RuleBase" id="RU000405"/>
    </source>
</evidence>
<dbReference type="SUPFAM" id="SSF55073">
    <property type="entry name" value="Nucleotide cyclase"/>
    <property type="match status" value="1"/>
</dbReference>
<dbReference type="InterPro" id="IPR018297">
    <property type="entry name" value="A/G_cyclase_CS"/>
</dbReference>
<dbReference type="EMBL" id="GG738867">
    <property type="protein sequence ID" value="EFC44726.1"/>
    <property type="molecule type" value="Genomic_DNA"/>
</dbReference>
<dbReference type="AlphaFoldDB" id="D2VF76"/>
<comment type="similarity">
    <text evidence="7">Belongs to the adenylyl cyclase class-4/guanylyl cyclase family.</text>
</comment>